<keyword evidence="2" id="KW-1185">Reference proteome</keyword>
<dbReference type="OrthoDB" id="292964at2759"/>
<protein>
    <submittedName>
        <fullName evidence="1">Uncharacterized protein</fullName>
    </submittedName>
</protein>
<organism evidence="1 2">
    <name type="scientific">Kingdonia uniflora</name>
    <dbReference type="NCBI Taxonomy" id="39325"/>
    <lineage>
        <taxon>Eukaryota</taxon>
        <taxon>Viridiplantae</taxon>
        <taxon>Streptophyta</taxon>
        <taxon>Embryophyta</taxon>
        <taxon>Tracheophyta</taxon>
        <taxon>Spermatophyta</taxon>
        <taxon>Magnoliopsida</taxon>
        <taxon>Ranunculales</taxon>
        <taxon>Circaeasteraceae</taxon>
        <taxon>Kingdonia</taxon>
    </lineage>
</organism>
<dbReference type="AlphaFoldDB" id="A0A7J7N5T7"/>
<reference evidence="1 2" key="1">
    <citation type="journal article" date="2020" name="IScience">
        <title>Genome Sequencing of the Endangered Kingdonia uniflora (Circaeasteraceae, Ranunculales) Reveals Potential Mechanisms of Evolutionary Specialization.</title>
        <authorList>
            <person name="Sun Y."/>
            <person name="Deng T."/>
            <person name="Zhang A."/>
            <person name="Moore M.J."/>
            <person name="Landis J.B."/>
            <person name="Lin N."/>
            <person name="Zhang H."/>
            <person name="Zhang X."/>
            <person name="Huang J."/>
            <person name="Zhang X."/>
            <person name="Sun H."/>
            <person name="Wang H."/>
        </authorList>
    </citation>
    <scope>NUCLEOTIDE SEQUENCE [LARGE SCALE GENOMIC DNA]</scope>
    <source>
        <strain evidence="1">TB1705</strain>
        <tissue evidence="1">Leaf</tissue>
    </source>
</reference>
<sequence length="201" mass="22274">MRNELALAPIEPSRSSLTIPGGPTLSNSDSTGYVYNFYDRNNSGSPVKTIKHGFDYLSTKAKDDGELAIAFGDLLLKLCSSKRVSIAPRVFKGNLAWFSPQFHGMGLAKVLSRKESISITSKGRVNFVTSPIWPSWNYAFENPGSWIGSHVKISTENILESIPKNICYYTCVYTTEDTVASCSVVGYPRLKKHLRVAVERE</sequence>
<evidence type="ECO:0000313" key="2">
    <source>
        <dbReference type="Proteomes" id="UP000541444"/>
    </source>
</evidence>
<gene>
    <name evidence="1" type="ORF">GIB67_003125</name>
</gene>
<accession>A0A7J7N5T7</accession>
<dbReference type="EMBL" id="JACGCM010001019">
    <property type="protein sequence ID" value="KAF6162579.1"/>
    <property type="molecule type" value="Genomic_DNA"/>
</dbReference>
<comment type="caution">
    <text evidence="1">The sequence shown here is derived from an EMBL/GenBank/DDBJ whole genome shotgun (WGS) entry which is preliminary data.</text>
</comment>
<dbReference type="Proteomes" id="UP000541444">
    <property type="component" value="Unassembled WGS sequence"/>
</dbReference>
<evidence type="ECO:0000313" key="1">
    <source>
        <dbReference type="EMBL" id="KAF6162579.1"/>
    </source>
</evidence>
<proteinExistence type="predicted"/>
<name>A0A7J7N5T7_9MAGN</name>